<evidence type="ECO:0000256" key="2">
    <source>
        <dbReference type="ARBA" id="ARBA00022741"/>
    </source>
</evidence>
<dbReference type="PROSITE" id="PS51720">
    <property type="entry name" value="G_AIG1"/>
    <property type="match status" value="2"/>
</dbReference>
<feature type="domain" description="AIG1-type G" evidence="5">
    <location>
        <begin position="257"/>
        <end position="436"/>
    </location>
</feature>
<dbReference type="GO" id="GO:0005525">
    <property type="term" value="F:GTP binding"/>
    <property type="evidence" value="ECO:0007669"/>
    <property type="project" value="UniProtKB-KW"/>
</dbReference>
<dbReference type="OrthoDB" id="9982588at2759"/>
<evidence type="ECO:0000256" key="1">
    <source>
        <dbReference type="ARBA" id="ARBA00008535"/>
    </source>
</evidence>
<evidence type="ECO:0000259" key="5">
    <source>
        <dbReference type="PROSITE" id="PS51720"/>
    </source>
</evidence>
<dbReference type="Proteomes" id="UP000677803">
    <property type="component" value="Unassembled WGS sequence"/>
</dbReference>
<feature type="domain" description="AIG1-type G" evidence="5">
    <location>
        <begin position="9"/>
        <end position="209"/>
    </location>
</feature>
<dbReference type="SUPFAM" id="SSF52540">
    <property type="entry name" value="P-loop containing nucleoside triphosphate hydrolases"/>
    <property type="match status" value="2"/>
</dbReference>
<gene>
    <name evidence="6" type="ORF">MMEN_LOCUS18792</name>
</gene>
<evidence type="ECO:0000256" key="4">
    <source>
        <dbReference type="SAM" id="MobiDB-lite"/>
    </source>
</evidence>
<protein>
    <submittedName>
        <fullName evidence="6">(Atlantic silverside) hypothetical protein</fullName>
    </submittedName>
</protein>
<name>A0A8S4BW97_9TELE</name>
<dbReference type="InterPro" id="IPR045058">
    <property type="entry name" value="GIMA/IAN/Toc"/>
</dbReference>
<evidence type="ECO:0000313" key="7">
    <source>
        <dbReference type="Proteomes" id="UP000677803"/>
    </source>
</evidence>
<sequence>MAAMYGLEPTQLVLLLLGEKKSGKSSAGNKILTRQAFKKKTTRSQMEKGTVFGIEANEQVAVIDTPGWLTHTSTPHKVSQELLRALTLCGHSGPHAILLVLPGPSAFGQSEWRAMEAQLRLLQTPIWHRAMVLFTHGDKLGPYSIQEHIRHQAGTLRWLLDRCGNRYQVLTSHPSASLVQVAELFQKIQRMVAAVRFPREIQQLRPDVNPGGGQRLNASREDIELLALNGNPRQRERLTSEWRRDPRGLGTGPGGSPPALSIILLGRRKSGKSSVGNMILERAEFKVDSKTSQCSAGQAEISGWSVTVVDTPGWSLFGMADPEQVRREMHRSFSLCPPGSRVSFLLAVPIDSFSERDRAAVETNISVLSESVWSRTLVLFTYGNALRGGAVEKYIEKKGKPLRWLLDKCAHRHHVCDTNSGGRPQVHRLLEMLEKI</sequence>
<evidence type="ECO:0000256" key="3">
    <source>
        <dbReference type="ARBA" id="ARBA00023134"/>
    </source>
</evidence>
<dbReference type="EMBL" id="CAJRST010037777">
    <property type="protein sequence ID" value="CAG6007683.1"/>
    <property type="molecule type" value="Genomic_DNA"/>
</dbReference>
<evidence type="ECO:0000313" key="6">
    <source>
        <dbReference type="EMBL" id="CAG6007683.1"/>
    </source>
</evidence>
<organism evidence="6 7">
    <name type="scientific">Menidia menidia</name>
    <name type="common">Atlantic silverside</name>
    <dbReference type="NCBI Taxonomy" id="238744"/>
    <lineage>
        <taxon>Eukaryota</taxon>
        <taxon>Metazoa</taxon>
        <taxon>Chordata</taxon>
        <taxon>Craniata</taxon>
        <taxon>Vertebrata</taxon>
        <taxon>Euteleostomi</taxon>
        <taxon>Actinopterygii</taxon>
        <taxon>Neopterygii</taxon>
        <taxon>Teleostei</taxon>
        <taxon>Neoteleostei</taxon>
        <taxon>Acanthomorphata</taxon>
        <taxon>Ovalentaria</taxon>
        <taxon>Atherinomorphae</taxon>
        <taxon>Atheriniformes</taxon>
        <taxon>Atherinopsidae</taxon>
        <taxon>Menidiinae</taxon>
        <taxon>Menidia</taxon>
    </lineage>
</organism>
<accession>A0A8S4BW97</accession>
<dbReference type="Gene3D" id="3.40.50.300">
    <property type="entry name" value="P-loop containing nucleotide triphosphate hydrolases"/>
    <property type="match status" value="2"/>
</dbReference>
<dbReference type="PANTHER" id="PTHR10903">
    <property type="entry name" value="GTPASE, IMAP FAMILY MEMBER-RELATED"/>
    <property type="match status" value="1"/>
</dbReference>
<comment type="similarity">
    <text evidence="1">Belongs to the TRAFAC class TrmE-Era-EngA-EngB-Septin-like GTPase superfamily. AIG1/Toc34/Toc159-like paraseptin GTPase family. IAN subfamily.</text>
</comment>
<dbReference type="PANTHER" id="PTHR10903:SF107">
    <property type="entry name" value="GTPASE IMAP FAMILY MEMBER 4-LIKE-RELATED"/>
    <property type="match status" value="1"/>
</dbReference>
<reference evidence="6" key="1">
    <citation type="submission" date="2021-05" db="EMBL/GenBank/DDBJ databases">
        <authorList>
            <person name="Tigano A."/>
        </authorList>
    </citation>
    <scope>NUCLEOTIDE SEQUENCE</scope>
</reference>
<keyword evidence="2" id="KW-0547">Nucleotide-binding</keyword>
<keyword evidence="7" id="KW-1185">Reference proteome</keyword>
<feature type="compositionally biased region" description="Basic and acidic residues" evidence="4">
    <location>
        <begin position="234"/>
        <end position="247"/>
    </location>
</feature>
<dbReference type="InterPro" id="IPR027417">
    <property type="entry name" value="P-loop_NTPase"/>
</dbReference>
<comment type="caution">
    <text evidence="6">The sequence shown here is derived from an EMBL/GenBank/DDBJ whole genome shotgun (WGS) entry which is preliminary data.</text>
</comment>
<keyword evidence="3" id="KW-0342">GTP-binding</keyword>
<dbReference type="InterPro" id="IPR006703">
    <property type="entry name" value="G_AIG1"/>
</dbReference>
<dbReference type="FunFam" id="3.40.50.300:FF:001809">
    <property type="entry name" value="Si:ch1073-365p7.2"/>
    <property type="match status" value="1"/>
</dbReference>
<feature type="region of interest" description="Disordered" evidence="4">
    <location>
        <begin position="234"/>
        <end position="255"/>
    </location>
</feature>
<dbReference type="Pfam" id="PF04548">
    <property type="entry name" value="AIG1"/>
    <property type="match status" value="2"/>
</dbReference>
<proteinExistence type="inferred from homology"/>
<dbReference type="AlphaFoldDB" id="A0A8S4BW97"/>